<comment type="caution">
    <text evidence="1">The sequence shown here is derived from an EMBL/GenBank/DDBJ whole genome shotgun (WGS) entry which is preliminary data.</text>
</comment>
<keyword evidence="2" id="KW-1185">Reference proteome</keyword>
<evidence type="ECO:0000313" key="2">
    <source>
        <dbReference type="Proteomes" id="UP000024635"/>
    </source>
</evidence>
<accession>A0A016T4M1</accession>
<dbReference type="AlphaFoldDB" id="A0A016T4M1"/>
<evidence type="ECO:0000313" key="1">
    <source>
        <dbReference type="EMBL" id="EYB97622.1"/>
    </source>
</evidence>
<organism evidence="1 2">
    <name type="scientific">Ancylostoma ceylanicum</name>
    <dbReference type="NCBI Taxonomy" id="53326"/>
    <lineage>
        <taxon>Eukaryota</taxon>
        <taxon>Metazoa</taxon>
        <taxon>Ecdysozoa</taxon>
        <taxon>Nematoda</taxon>
        <taxon>Chromadorea</taxon>
        <taxon>Rhabditida</taxon>
        <taxon>Rhabditina</taxon>
        <taxon>Rhabditomorpha</taxon>
        <taxon>Strongyloidea</taxon>
        <taxon>Ancylostomatidae</taxon>
        <taxon>Ancylostomatinae</taxon>
        <taxon>Ancylostoma</taxon>
    </lineage>
</organism>
<reference evidence="2" key="1">
    <citation type="journal article" date="2015" name="Nat. Genet.">
        <title>The genome and transcriptome of the zoonotic hookworm Ancylostoma ceylanicum identify infection-specific gene families.</title>
        <authorList>
            <person name="Schwarz E.M."/>
            <person name="Hu Y."/>
            <person name="Antoshechkin I."/>
            <person name="Miller M.M."/>
            <person name="Sternberg P.W."/>
            <person name="Aroian R.V."/>
        </authorList>
    </citation>
    <scope>NUCLEOTIDE SEQUENCE</scope>
    <source>
        <strain evidence="2">HY135</strain>
    </source>
</reference>
<name>A0A016T4M1_9BILA</name>
<gene>
    <name evidence="1" type="primary">Acey_s0139.g2127</name>
    <name evidence="1" type="ORF">Y032_0139g2127</name>
</gene>
<proteinExistence type="predicted"/>
<dbReference type="EMBL" id="JARK01001475">
    <property type="protein sequence ID" value="EYB97622.1"/>
    <property type="molecule type" value="Genomic_DNA"/>
</dbReference>
<sequence length="72" mass="7197">MYGGGGSSLFSDCACLFARECRASPSSTLALGSVGTATSGTASGSASAAYGCSTRRATRNSTASILKPEFYL</sequence>
<dbReference type="Proteomes" id="UP000024635">
    <property type="component" value="Unassembled WGS sequence"/>
</dbReference>
<protein>
    <submittedName>
        <fullName evidence="1">Uncharacterized protein</fullName>
    </submittedName>
</protein>